<organism evidence="2 3">
    <name type="scientific">Candidatus Cryosericum septentrionale</name>
    <dbReference type="NCBI Taxonomy" id="2290913"/>
    <lineage>
        <taxon>Bacteria</taxon>
        <taxon>Pseudomonadati</taxon>
        <taxon>Caldisericota/Cryosericota group</taxon>
        <taxon>Candidatus Cryosericota</taxon>
        <taxon>Candidatus Cryosericia</taxon>
        <taxon>Candidatus Cryosericales</taxon>
        <taxon>Candidatus Cryosericaceae</taxon>
        <taxon>Candidatus Cryosericum</taxon>
    </lineage>
</organism>
<dbReference type="PANTHER" id="PTHR32385:SF15">
    <property type="entry name" value="INOSITOL PHOSPHOCERAMIDE MANNOSYLTRANSFERASE 1"/>
    <property type="match status" value="1"/>
</dbReference>
<dbReference type="OrthoDB" id="146908at2"/>
<evidence type="ECO:0000256" key="1">
    <source>
        <dbReference type="ARBA" id="ARBA00022679"/>
    </source>
</evidence>
<sequence>MNEDYCFDEALFAQVDSNRKVSESDSGISINGFSPLDISEDDDLRSRCIWHLIHNSVNEIFQDTTSIIPRVLIQFWDDAKAVPTDVQKCIDSWQPFDEYGFDRLLFDDDSAEDFIVSNFNRRYLDAFERCKHPAMRSDYFRLCYIYKRGGFYVDADDVYEGVDIKAWFNDGRLKIQPLCYDTTTDLMVSATDCVSTHNYSNHLVYYVNNDPIIAPPSHPLIRMALERSTKILLASTKNVRDIQSTTGPGNLTASLVRHALEFQYAGKVQDFLFVANWDDVSLPQWPLEYRKDKRNWRIWDGNDI</sequence>
<dbReference type="EMBL" id="QXIY01000021">
    <property type="protein sequence ID" value="RIE16711.1"/>
    <property type="molecule type" value="Genomic_DNA"/>
</dbReference>
<evidence type="ECO:0000313" key="2">
    <source>
        <dbReference type="EMBL" id="RIE16711.1"/>
    </source>
</evidence>
<proteinExistence type="predicted"/>
<dbReference type="AlphaFoldDB" id="A0A398E239"/>
<dbReference type="GO" id="GO:0051999">
    <property type="term" value="P:mannosyl-inositol phosphorylceramide biosynthetic process"/>
    <property type="evidence" value="ECO:0007669"/>
    <property type="project" value="TreeGrafter"/>
</dbReference>
<evidence type="ECO:0000313" key="3">
    <source>
        <dbReference type="Proteomes" id="UP000266113"/>
    </source>
</evidence>
<dbReference type="RefSeq" id="WP_119085773.1">
    <property type="nucleotide sequence ID" value="NZ_QXIY01000021.1"/>
</dbReference>
<name>A0A398E239_9BACT</name>
<dbReference type="SUPFAM" id="SSF53448">
    <property type="entry name" value="Nucleotide-diphospho-sugar transferases"/>
    <property type="match status" value="1"/>
</dbReference>
<dbReference type="Proteomes" id="UP000266113">
    <property type="component" value="Unassembled WGS sequence"/>
</dbReference>
<comment type="caution">
    <text evidence="2">The sequence shown here is derived from an EMBL/GenBank/DDBJ whole genome shotgun (WGS) entry which is preliminary data.</text>
</comment>
<dbReference type="InterPro" id="IPR029044">
    <property type="entry name" value="Nucleotide-diphossugar_trans"/>
</dbReference>
<evidence type="ECO:0008006" key="4">
    <source>
        <dbReference type="Google" id="ProtNLM"/>
    </source>
</evidence>
<dbReference type="InterPro" id="IPR051706">
    <property type="entry name" value="Glycosyltransferase_domain"/>
</dbReference>
<accession>A0A398E239</accession>
<dbReference type="GO" id="GO:0000030">
    <property type="term" value="F:mannosyltransferase activity"/>
    <property type="evidence" value="ECO:0007669"/>
    <property type="project" value="TreeGrafter"/>
</dbReference>
<dbReference type="Pfam" id="PF04488">
    <property type="entry name" value="Gly_transf_sug"/>
    <property type="match status" value="1"/>
</dbReference>
<keyword evidence="3" id="KW-1185">Reference proteome</keyword>
<dbReference type="PANTHER" id="PTHR32385">
    <property type="entry name" value="MANNOSYL PHOSPHORYLINOSITOL CERAMIDE SYNTHASE"/>
    <property type="match status" value="1"/>
</dbReference>
<protein>
    <recommendedName>
        <fullName evidence="4">Glycosyl transferase</fullName>
    </recommendedName>
</protein>
<dbReference type="Gene3D" id="3.90.550.20">
    <property type="match status" value="1"/>
</dbReference>
<dbReference type="InterPro" id="IPR007577">
    <property type="entry name" value="GlycoTrfase_DXD_sugar-bd_CS"/>
</dbReference>
<dbReference type="GO" id="GO:0016020">
    <property type="term" value="C:membrane"/>
    <property type="evidence" value="ECO:0007669"/>
    <property type="project" value="GOC"/>
</dbReference>
<keyword evidence="1" id="KW-0808">Transferase</keyword>
<reference evidence="2 3" key="1">
    <citation type="submission" date="2018-09" db="EMBL/GenBank/DDBJ databases">
        <title>Discovery and Ecogenomic Context for Candidatus Cryosericales, a Global Caldiserica Order Active in Thawing Permafrost.</title>
        <authorList>
            <person name="Martinez M.A."/>
            <person name="Woodcroft B.J."/>
            <person name="Ignacio Espinoza J.C."/>
            <person name="Zayed A."/>
            <person name="Singleton C.M."/>
            <person name="Boyd J."/>
            <person name="Li Y.-F."/>
            <person name="Purvine S."/>
            <person name="Maughan H."/>
            <person name="Hodgkins S.B."/>
            <person name="Anderson D."/>
            <person name="Sederholm M."/>
            <person name="Temperton B."/>
            <person name="Saleska S.R."/>
            <person name="Tyson G.W."/>
            <person name="Rich V.I."/>
        </authorList>
    </citation>
    <scope>NUCLEOTIDE SEQUENCE [LARGE SCALE GENOMIC DNA]</scope>
    <source>
        <strain evidence="2 3">SMC1</strain>
    </source>
</reference>
<gene>
    <name evidence="2" type="ORF">SMC1_05425</name>
</gene>